<feature type="domain" description="Major facilitator superfamily (MFS) profile" evidence="7">
    <location>
        <begin position="32"/>
        <end position="437"/>
    </location>
</feature>
<feature type="transmembrane region" description="Helical" evidence="6">
    <location>
        <begin position="292"/>
        <end position="310"/>
    </location>
</feature>
<dbReference type="InterPro" id="IPR011701">
    <property type="entry name" value="MFS"/>
</dbReference>
<feature type="transmembrane region" description="Helical" evidence="6">
    <location>
        <begin position="159"/>
        <end position="181"/>
    </location>
</feature>
<evidence type="ECO:0000256" key="3">
    <source>
        <dbReference type="ARBA" id="ARBA00022692"/>
    </source>
</evidence>
<dbReference type="Proteomes" id="UP000254259">
    <property type="component" value="Plasmid CBM2636_mp"/>
</dbReference>
<evidence type="ECO:0000313" key="9">
    <source>
        <dbReference type="Proteomes" id="UP000254259"/>
    </source>
</evidence>
<feature type="transmembrane region" description="Helical" evidence="6">
    <location>
        <begin position="28"/>
        <end position="45"/>
    </location>
</feature>
<keyword evidence="2" id="KW-0813">Transport</keyword>
<feature type="transmembrane region" description="Helical" evidence="6">
    <location>
        <begin position="124"/>
        <end position="147"/>
    </location>
</feature>
<evidence type="ECO:0000256" key="2">
    <source>
        <dbReference type="ARBA" id="ARBA00022448"/>
    </source>
</evidence>
<evidence type="ECO:0000256" key="1">
    <source>
        <dbReference type="ARBA" id="ARBA00004141"/>
    </source>
</evidence>
<evidence type="ECO:0000256" key="6">
    <source>
        <dbReference type="SAM" id="Phobius"/>
    </source>
</evidence>
<dbReference type="InterPro" id="IPR020846">
    <property type="entry name" value="MFS_dom"/>
</dbReference>
<dbReference type="PROSITE" id="PS50850">
    <property type="entry name" value="MFS"/>
    <property type="match status" value="1"/>
</dbReference>
<dbReference type="CDD" id="cd17319">
    <property type="entry name" value="MFS_ExuT_GudP_like"/>
    <property type="match status" value="1"/>
</dbReference>
<dbReference type="AlphaFoldDB" id="A0A9Q7UYC0"/>
<dbReference type="Pfam" id="PF07690">
    <property type="entry name" value="MFS_1"/>
    <property type="match status" value="1"/>
</dbReference>
<evidence type="ECO:0000313" key="8">
    <source>
        <dbReference type="EMBL" id="SPD66812.1"/>
    </source>
</evidence>
<reference evidence="8 9" key="1">
    <citation type="submission" date="2018-01" db="EMBL/GenBank/DDBJ databases">
        <authorList>
            <person name="Clerissi C."/>
        </authorList>
    </citation>
    <scope>NUCLEOTIDE SEQUENCE [LARGE SCALE GENOMIC DNA]</scope>
    <source>
        <strain evidence="8">Cupriavidus taiwanensis SWF 66322</strain>
        <plasmid evidence="9">cbm2636_mp</plasmid>
    </source>
</reference>
<dbReference type="GO" id="GO:0022857">
    <property type="term" value="F:transmembrane transporter activity"/>
    <property type="evidence" value="ECO:0007669"/>
    <property type="project" value="InterPro"/>
</dbReference>
<feature type="transmembrane region" description="Helical" evidence="6">
    <location>
        <begin position="193"/>
        <end position="213"/>
    </location>
</feature>
<keyword evidence="4 6" id="KW-1133">Transmembrane helix</keyword>
<feature type="transmembrane region" description="Helical" evidence="6">
    <location>
        <begin position="411"/>
        <end position="433"/>
    </location>
</feature>
<proteinExistence type="predicted"/>
<dbReference type="FunFam" id="1.20.1250.20:FF:000018">
    <property type="entry name" value="MFS transporter permease"/>
    <property type="match status" value="1"/>
</dbReference>
<evidence type="ECO:0000256" key="5">
    <source>
        <dbReference type="ARBA" id="ARBA00023136"/>
    </source>
</evidence>
<comment type="subcellular location">
    <subcellularLocation>
        <location evidence="1">Membrane</location>
        <topology evidence="1">Multi-pass membrane protein</topology>
    </subcellularLocation>
</comment>
<geneLocation type="plasmid" evidence="9">
    <name>cbm2636_mp</name>
</geneLocation>
<name>A0A9Q7UYC0_9BURK</name>
<dbReference type="EMBL" id="LT984814">
    <property type="protein sequence ID" value="SPD66812.1"/>
    <property type="molecule type" value="Genomic_DNA"/>
</dbReference>
<feature type="transmembrane region" description="Helical" evidence="6">
    <location>
        <begin position="256"/>
        <end position="277"/>
    </location>
</feature>
<dbReference type="InterPro" id="IPR036259">
    <property type="entry name" value="MFS_trans_sf"/>
</dbReference>
<feature type="transmembrane region" description="Helical" evidence="6">
    <location>
        <begin position="322"/>
        <end position="341"/>
    </location>
</feature>
<gene>
    <name evidence="8" type="primary">pht</name>
    <name evidence="8" type="ORF">CBM2636_MP10448</name>
</gene>
<keyword evidence="3 6" id="KW-0812">Transmembrane</keyword>
<evidence type="ECO:0000259" key="7">
    <source>
        <dbReference type="PROSITE" id="PS50850"/>
    </source>
</evidence>
<sequence>MQPLAPASAMPSAPPHDAVSLAALYRKITWRLLPFLFAAYVLNTIDRINISFAKLRMGSDLGLSDAAYGIGAAAFFAGYILFEVPSNLYMQKTGARLTITRILLLWGLATVATSQVNSPEALYFARFLLGVAEAGFFPGVILYLTYWFPAQRRGRITSLFLMSGTFAGMISGPLAAAIMLHLDGWLGLRDWQALFVVEGLPAMLLGLVAWRYLDDSPAQAKWLTPAEKAMLASDLGKEVQARRHGGILALLRDPRIYVIGLAFLSIYACTNTIAYWMPTLIQGFGEAHVSRIGWISTLPYVLGLVTMYLLARSSDRRLERRWHVAGCLLVAAASFLLMGLARGELVPAVACMTVGAAACLAALPVFWTIPPAYLGAQQAPAGIALVSSLGGVAALLSPIAVGAIKTHTGDLYLAFDLLAILLATGAVTLLLALPARLLERGSGSREGCHEAEVKSPQRA</sequence>
<dbReference type="Gene3D" id="1.20.1250.20">
    <property type="entry name" value="MFS general substrate transporter like domains"/>
    <property type="match status" value="2"/>
</dbReference>
<feature type="transmembrane region" description="Helical" evidence="6">
    <location>
        <begin position="94"/>
        <end position="112"/>
    </location>
</feature>
<protein>
    <submittedName>
        <fullName evidence="8">Phthalate transporter</fullName>
    </submittedName>
</protein>
<dbReference type="SUPFAM" id="SSF103473">
    <property type="entry name" value="MFS general substrate transporter"/>
    <property type="match status" value="1"/>
</dbReference>
<keyword evidence="8" id="KW-0614">Plasmid</keyword>
<dbReference type="GO" id="GO:0016020">
    <property type="term" value="C:membrane"/>
    <property type="evidence" value="ECO:0007669"/>
    <property type="project" value="UniProtKB-SubCell"/>
</dbReference>
<dbReference type="PANTHER" id="PTHR43791">
    <property type="entry name" value="PERMEASE-RELATED"/>
    <property type="match status" value="1"/>
</dbReference>
<accession>A0A9Q7UYC0</accession>
<feature type="transmembrane region" description="Helical" evidence="6">
    <location>
        <begin position="347"/>
        <end position="369"/>
    </location>
</feature>
<feature type="transmembrane region" description="Helical" evidence="6">
    <location>
        <begin position="65"/>
        <end position="82"/>
    </location>
</feature>
<evidence type="ECO:0000256" key="4">
    <source>
        <dbReference type="ARBA" id="ARBA00022989"/>
    </source>
</evidence>
<feature type="transmembrane region" description="Helical" evidence="6">
    <location>
        <begin position="381"/>
        <end position="405"/>
    </location>
</feature>
<dbReference type="PANTHER" id="PTHR43791:SF36">
    <property type="entry name" value="TRANSPORTER, PUTATIVE (AFU_ORTHOLOGUE AFUA_6G08340)-RELATED"/>
    <property type="match status" value="1"/>
</dbReference>
<organism evidence="8 9">
    <name type="scientific">Cupriavidus taiwanensis</name>
    <dbReference type="NCBI Taxonomy" id="164546"/>
    <lineage>
        <taxon>Bacteria</taxon>
        <taxon>Pseudomonadati</taxon>
        <taxon>Pseudomonadota</taxon>
        <taxon>Betaproteobacteria</taxon>
        <taxon>Burkholderiales</taxon>
        <taxon>Burkholderiaceae</taxon>
        <taxon>Cupriavidus</taxon>
    </lineage>
</organism>
<keyword evidence="5 6" id="KW-0472">Membrane</keyword>